<organism evidence="2 3">
    <name type="scientific">Longibacter salinarum</name>
    <dbReference type="NCBI Taxonomy" id="1850348"/>
    <lineage>
        <taxon>Bacteria</taxon>
        <taxon>Pseudomonadati</taxon>
        <taxon>Rhodothermota</taxon>
        <taxon>Rhodothermia</taxon>
        <taxon>Rhodothermales</taxon>
        <taxon>Salisaetaceae</taxon>
        <taxon>Longibacter</taxon>
    </lineage>
</organism>
<proteinExistence type="predicted"/>
<dbReference type="AlphaFoldDB" id="A0A2A8D1Q8"/>
<reference evidence="2 3" key="1">
    <citation type="submission" date="2017-10" db="EMBL/GenBank/DDBJ databases">
        <title>Draft genome of Longibacter Salinarum.</title>
        <authorList>
            <person name="Goh K.M."/>
            <person name="Shamsir M.S."/>
            <person name="Lim S.W."/>
        </authorList>
    </citation>
    <scope>NUCLEOTIDE SEQUENCE [LARGE SCALE GENOMIC DNA]</scope>
    <source>
        <strain evidence="2 3">KCTC 52045</strain>
    </source>
</reference>
<keyword evidence="1" id="KW-0472">Membrane</keyword>
<dbReference type="Pfam" id="PF06291">
    <property type="entry name" value="Lambda_Bor"/>
    <property type="match status" value="1"/>
</dbReference>
<accession>A0A2A8D1Q8</accession>
<evidence type="ECO:0000313" key="3">
    <source>
        <dbReference type="Proteomes" id="UP000220102"/>
    </source>
</evidence>
<protein>
    <submittedName>
        <fullName evidence="2">Uncharacterized protein</fullName>
    </submittedName>
</protein>
<dbReference type="Proteomes" id="UP000220102">
    <property type="component" value="Unassembled WGS sequence"/>
</dbReference>
<evidence type="ECO:0000256" key="1">
    <source>
        <dbReference type="SAM" id="Phobius"/>
    </source>
</evidence>
<dbReference type="OrthoDB" id="1496128at2"/>
<sequence>MPTVATTHVCSAEKRQRIAGKGGAANGRGEVSSRMVRGHRLAMRIHTDLIIFGMSLSARRGLSRRNDMSRPFAVPVSPVWVLLCLFSVGMLTSGCYHQQVVTGKEEGSNVIENEWANSFVFGIVPPPVVETMEECPDGVARVETKLTFLNGVVSALTMSIYTPMYVKVTCASGTMSSMNAPAIRIDSNAPADEKAVAVRHALEESRTSDRAVLVQFE</sequence>
<evidence type="ECO:0000313" key="2">
    <source>
        <dbReference type="EMBL" id="PEN14753.1"/>
    </source>
</evidence>
<name>A0A2A8D1Q8_9BACT</name>
<keyword evidence="1" id="KW-1133">Transmembrane helix</keyword>
<keyword evidence="1" id="KW-0812">Transmembrane</keyword>
<dbReference type="EMBL" id="PDEQ01000001">
    <property type="protein sequence ID" value="PEN14753.1"/>
    <property type="molecule type" value="Genomic_DNA"/>
</dbReference>
<dbReference type="InterPro" id="IPR010438">
    <property type="entry name" value="Lambda_Bor"/>
</dbReference>
<gene>
    <name evidence="2" type="ORF">CRI94_00195</name>
</gene>
<feature type="transmembrane region" description="Helical" evidence="1">
    <location>
        <begin position="78"/>
        <end position="96"/>
    </location>
</feature>
<keyword evidence="3" id="KW-1185">Reference proteome</keyword>
<comment type="caution">
    <text evidence="2">The sequence shown here is derived from an EMBL/GenBank/DDBJ whole genome shotgun (WGS) entry which is preliminary data.</text>
</comment>